<proteinExistence type="predicted"/>
<evidence type="ECO:0000256" key="1">
    <source>
        <dbReference type="ARBA" id="ARBA00004370"/>
    </source>
</evidence>
<evidence type="ECO:0000313" key="7">
    <source>
        <dbReference type="EMBL" id="KKO00441.1"/>
    </source>
</evidence>
<reference evidence="7" key="1">
    <citation type="journal article" date="2015" name="Nature">
        <title>Complex archaea that bridge the gap between prokaryotes and eukaryotes.</title>
        <authorList>
            <person name="Spang A."/>
            <person name="Saw J.H."/>
            <person name="Jorgensen S.L."/>
            <person name="Zaremba-Niedzwiedzka K."/>
            <person name="Martijn J."/>
            <person name="Lind A.E."/>
            <person name="van Eijk R."/>
            <person name="Schleper C."/>
            <person name="Guy L."/>
            <person name="Ettema T.J."/>
        </authorList>
    </citation>
    <scope>NUCLEOTIDE SEQUENCE</scope>
</reference>
<accession>A0A0F9V5D8</accession>
<evidence type="ECO:0000256" key="2">
    <source>
        <dbReference type="ARBA" id="ARBA00022692"/>
    </source>
</evidence>
<dbReference type="AlphaFoldDB" id="A0A0F9V5D8"/>
<protein>
    <recommendedName>
        <fullName evidence="6">Fatty acid hydroxylase domain-containing protein</fullName>
    </recommendedName>
</protein>
<feature type="transmembrane region" description="Helical" evidence="5">
    <location>
        <begin position="69"/>
        <end position="91"/>
    </location>
</feature>
<keyword evidence="4 5" id="KW-0472">Membrane</keyword>
<comment type="caution">
    <text evidence="7">The sequence shown here is derived from an EMBL/GenBank/DDBJ whole genome shotgun (WGS) entry which is preliminary data.</text>
</comment>
<comment type="subcellular location">
    <subcellularLocation>
        <location evidence="1">Membrane</location>
    </subcellularLocation>
</comment>
<keyword evidence="2 5" id="KW-0812">Transmembrane</keyword>
<evidence type="ECO:0000259" key="6">
    <source>
        <dbReference type="Pfam" id="PF04116"/>
    </source>
</evidence>
<dbReference type="Pfam" id="PF04116">
    <property type="entry name" value="FA_hydroxylase"/>
    <property type="match status" value="1"/>
</dbReference>
<dbReference type="InterPro" id="IPR006694">
    <property type="entry name" value="Fatty_acid_hydroxylase"/>
</dbReference>
<evidence type="ECO:0000256" key="3">
    <source>
        <dbReference type="ARBA" id="ARBA00022989"/>
    </source>
</evidence>
<keyword evidence="3 5" id="KW-1133">Transmembrane helix</keyword>
<dbReference type="InterPro" id="IPR050307">
    <property type="entry name" value="Sterol_Desaturase_Related"/>
</dbReference>
<sequence length="260" mass="29385">MKALLSLIIPLSFAFMWLVEARWPARQYVSVKAWHLIGAVFFIGVMLVASATPFVWAKVGLSSLQVFDLSGLGWWGYPVGLLLTTGIAYWWHRAEHRFDLLWRVTHQLHHSALRVDIPGAFYTHPLEVVVKSTLGILVGTVLLGLMPLAAATVSLTVAFISLFQHWNIATPRWLGWFVPRPEMHGLHHEYNVHARNYAELPLWDMLFGTYSNPDSFTGRVGFDVEPSGRIIDMLLMRDVNRTPAQSDSVPDHLREPSPPA</sequence>
<feature type="transmembrane region" description="Helical" evidence="5">
    <location>
        <begin position="37"/>
        <end position="57"/>
    </location>
</feature>
<gene>
    <name evidence="7" type="ORF">LCGC14_0125320</name>
</gene>
<feature type="transmembrane region" description="Helical" evidence="5">
    <location>
        <begin position="134"/>
        <end position="163"/>
    </location>
</feature>
<dbReference type="GO" id="GO:0008610">
    <property type="term" value="P:lipid biosynthetic process"/>
    <property type="evidence" value="ECO:0007669"/>
    <property type="project" value="InterPro"/>
</dbReference>
<dbReference type="GO" id="GO:0016020">
    <property type="term" value="C:membrane"/>
    <property type="evidence" value="ECO:0007669"/>
    <property type="project" value="UniProtKB-SubCell"/>
</dbReference>
<dbReference type="GO" id="GO:0005506">
    <property type="term" value="F:iron ion binding"/>
    <property type="evidence" value="ECO:0007669"/>
    <property type="project" value="InterPro"/>
</dbReference>
<evidence type="ECO:0000256" key="5">
    <source>
        <dbReference type="SAM" id="Phobius"/>
    </source>
</evidence>
<dbReference type="EMBL" id="LAZR01000040">
    <property type="protein sequence ID" value="KKO00441.1"/>
    <property type="molecule type" value="Genomic_DNA"/>
</dbReference>
<dbReference type="GO" id="GO:0016491">
    <property type="term" value="F:oxidoreductase activity"/>
    <property type="evidence" value="ECO:0007669"/>
    <property type="project" value="InterPro"/>
</dbReference>
<evidence type="ECO:0000256" key="4">
    <source>
        <dbReference type="ARBA" id="ARBA00023136"/>
    </source>
</evidence>
<name>A0A0F9V5D8_9ZZZZ</name>
<organism evidence="7">
    <name type="scientific">marine sediment metagenome</name>
    <dbReference type="NCBI Taxonomy" id="412755"/>
    <lineage>
        <taxon>unclassified sequences</taxon>
        <taxon>metagenomes</taxon>
        <taxon>ecological metagenomes</taxon>
    </lineage>
</organism>
<feature type="domain" description="Fatty acid hydroxylase" evidence="6">
    <location>
        <begin position="79"/>
        <end position="209"/>
    </location>
</feature>
<dbReference type="PANTHER" id="PTHR11863">
    <property type="entry name" value="STEROL DESATURASE"/>
    <property type="match status" value="1"/>
</dbReference>